<keyword evidence="2" id="KW-0808">Transferase</keyword>
<dbReference type="SUPFAM" id="SSF56112">
    <property type="entry name" value="Protein kinase-like (PK-like)"/>
    <property type="match status" value="1"/>
</dbReference>
<dbReference type="RefSeq" id="WP_148593726.1">
    <property type="nucleotide sequence ID" value="NZ_CP042997.1"/>
</dbReference>
<dbReference type="EMBL" id="CP042997">
    <property type="protein sequence ID" value="QEH33714.1"/>
    <property type="molecule type" value="Genomic_DNA"/>
</dbReference>
<keyword evidence="2" id="KW-0418">Kinase</keyword>
<dbReference type="Proteomes" id="UP000324233">
    <property type="component" value="Chromosome"/>
</dbReference>
<dbReference type="Gene3D" id="3.90.1200.10">
    <property type="match status" value="1"/>
</dbReference>
<sequence>MADPRIADILEQYAAPLQPRGEVLALGNAGGLSGSAFWRYQSEVGELAFRAWPAGVQPARLGTIHRWSAEAARRSGLPLPVPFADRSGWTFRHGDGRLWELTPWLPGEPDLDRPPSVQHVRAAFEALGRFHASLEHLGQQGASPALASRLAELGHLERSGFEELASVLDASRPDSVAEAGLRWLRLARALVARILPSLRLSSALPVRLQPCLRDARPDHFLFQGDRLSGLIDLGGMDLECVSADVARLCGDWLGERPGLRAEALASHAAGRRRPLDEPESRLMPAFEASADVLIAGHWLRWHFLEGRRFDESVAVAQGVARGLQRAIGLAGRLGLSPLIEWARPLEQPPG</sequence>
<dbReference type="InterPro" id="IPR011009">
    <property type="entry name" value="Kinase-like_dom_sf"/>
</dbReference>
<evidence type="ECO:0000313" key="2">
    <source>
        <dbReference type="EMBL" id="QEH33714.1"/>
    </source>
</evidence>
<dbReference type="Pfam" id="PF01636">
    <property type="entry name" value="APH"/>
    <property type="match status" value="1"/>
</dbReference>
<dbReference type="InterPro" id="IPR002575">
    <property type="entry name" value="Aminoglycoside_PTrfase"/>
</dbReference>
<dbReference type="OrthoDB" id="283096at2"/>
<name>A0A5B9W0H8_9BACT</name>
<proteinExistence type="predicted"/>
<evidence type="ECO:0000259" key="1">
    <source>
        <dbReference type="Pfam" id="PF01636"/>
    </source>
</evidence>
<dbReference type="KEGG" id="agv:OJF2_22200"/>
<dbReference type="AlphaFoldDB" id="A0A5B9W0H8"/>
<gene>
    <name evidence="2" type="ORF">OJF2_22200</name>
</gene>
<feature type="domain" description="Aminoglycoside phosphotransferase" evidence="1">
    <location>
        <begin position="28"/>
        <end position="267"/>
    </location>
</feature>
<protein>
    <submittedName>
        <fullName evidence="2">Homoserine kinase</fullName>
    </submittedName>
</protein>
<evidence type="ECO:0000313" key="3">
    <source>
        <dbReference type="Proteomes" id="UP000324233"/>
    </source>
</evidence>
<organism evidence="2 3">
    <name type="scientific">Aquisphaera giovannonii</name>
    <dbReference type="NCBI Taxonomy" id="406548"/>
    <lineage>
        <taxon>Bacteria</taxon>
        <taxon>Pseudomonadati</taxon>
        <taxon>Planctomycetota</taxon>
        <taxon>Planctomycetia</taxon>
        <taxon>Isosphaerales</taxon>
        <taxon>Isosphaeraceae</taxon>
        <taxon>Aquisphaera</taxon>
    </lineage>
</organism>
<dbReference type="GO" id="GO:0016301">
    <property type="term" value="F:kinase activity"/>
    <property type="evidence" value="ECO:0007669"/>
    <property type="project" value="UniProtKB-KW"/>
</dbReference>
<reference evidence="2 3" key="1">
    <citation type="submission" date="2019-08" db="EMBL/GenBank/DDBJ databases">
        <title>Deep-cultivation of Planctomycetes and their phenomic and genomic characterization uncovers novel biology.</title>
        <authorList>
            <person name="Wiegand S."/>
            <person name="Jogler M."/>
            <person name="Boedeker C."/>
            <person name="Pinto D."/>
            <person name="Vollmers J."/>
            <person name="Rivas-Marin E."/>
            <person name="Kohn T."/>
            <person name="Peeters S.H."/>
            <person name="Heuer A."/>
            <person name="Rast P."/>
            <person name="Oberbeckmann S."/>
            <person name="Bunk B."/>
            <person name="Jeske O."/>
            <person name="Meyerdierks A."/>
            <person name="Storesund J.E."/>
            <person name="Kallscheuer N."/>
            <person name="Luecker S."/>
            <person name="Lage O.M."/>
            <person name="Pohl T."/>
            <person name="Merkel B.J."/>
            <person name="Hornburger P."/>
            <person name="Mueller R.-W."/>
            <person name="Bruemmer F."/>
            <person name="Labrenz M."/>
            <person name="Spormann A.M."/>
            <person name="Op den Camp H."/>
            <person name="Overmann J."/>
            <person name="Amann R."/>
            <person name="Jetten M.S.M."/>
            <person name="Mascher T."/>
            <person name="Medema M.H."/>
            <person name="Devos D.P."/>
            <person name="Kaster A.-K."/>
            <person name="Ovreas L."/>
            <person name="Rohde M."/>
            <person name="Galperin M.Y."/>
            <person name="Jogler C."/>
        </authorList>
    </citation>
    <scope>NUCLEOTIDE SEQUENCE [LARGE SCALE GENOMIC DNA]</scope>
    <source>
        <strain evidence="2 3">OJF2</strain>
    </source>
</reference>
<keyword evidence="3" id="KW-1185">Reference proteome</keyword>
<accession>A0A5B9W0H8</accession>